<reference evidence="1" key="2">
    <citation type="journal article" date="2023" name="PLoS ONE">
        <title>Philodulcilactobacillus myokoensis gen. nov., sp. nov., a fructophilic, acidophilic, and agar-phobic lactic acid bacterium isolated from fermented vegetable extracts.</title>
        <authorList>
            <person name="Kouya T."/>
            <person name="Ishiyama Y."/>
            <person name="Ohashi S."/>
            <person name="Kumakubo R."/>
            <person name="Yamazaki T."/>
            <person name="Otaki T."/>
        </authorList>
    </citation>
    <scope>NUCLEOTIDE SEQUENCE</scope>
    <source>
        <strain evidence="1">WR16-4</strain>
    </source>
</reference>
<reference evidence="1" key="1">
    <citation type="submission" date="2022-07" db="EMBL/GenBank/DDBJ databases">
        <authorList>
            <person name="Kouya T."/>
            <person name="Ishiyama Y."/>
        </authorList>
    </citation>
    <scope>NUCLEOTIDE SEQUENCE</scope>
    <source>
        <strain evidence="1">WR16-4</strain>
    </source>
</reference>
<keyword evidence="2" id="KW-1185">Reference proteome</keyword>
<dbReference type="RefSeq" id="WP_286136927.1">
    <property type="nucleotide sequence ID" value="NZ_BRPL01000003.1"/>
</dbReference>
<sequence length="221" mass="25773">MNNLVNNDRNINNSIVILNSMYDEPTISADRIADLVKISHRSINKAITRSKKELKRVRFKIASHNKKYYFLNEKQCLKLVGGLRTNYLTKQVRSKLINTLIEQFNQALKIQLRRQLTHIQSKPLTYDFNLAIDNNDTMDSHSYINLNKLAYKIALGMNTSQLKKTRNIPKNKPITEYLTANDFKQVNNIKQTMIFFINQNYSYQEIKTILSHHKLGQKIGA</sequence>
<dbReference type="Proteomes" id="UP001144204">
    <property type="component" value="Unassembled WGS sequence"/>
</dbReference>
<evidence type="ECO:0000313" key="1">
    <source>
        <dbReference type="EMBL" id="GLB47390.1"/>
    </source>
</evidence>
<proteinExistence type="predicted"/>
<dbReference type="EMBL" id="BRPL01000003">
    <property type="protein sequence ID" value="GLB47390.1"/>
    <property type="molecule type" value="Genomic_DNA"/>
</dbReference>
<evidence type="ECO:0000313" key="2">
    <source>
        <dbReference type="Proteomes" id="UP001144204"/>
    </source>
</evidence>
<dbReference type="AlphaFoldDB" id="A0A9W6ET28"/>
<protein>
    <submittedName>
        <fullName evidence="1">Uncharacterized protein</fullName>
    </submittedName>
</protein>
<accession>A0A9W6ET28</accession>
<comment type="caution">
    <text evidence="1">The sequence shown here is derived from an EMBL/GenBank/DDBJ whole genome shotgun (WGS) entry which is preliminary data.</text>
</comment>
<gene>
    <name evidence="1" type="ORF">WR164_13690</name>
</gene>
<name>A0A9W6ET28_9LACO</name>
<organism evidence="1 2">
    <name type="scientific">Philodulcilactobacillus myokoensis</name>
    <dbReference type="NCBI Taxonomy" id="2929573"/>
    <lineage>
        <taxon>Bacteria</taxon>
        <taxon>Bacillati</taxon>
        <taxon>Bacillota</taxon>
        <taxon>Bacilli</taxon>
        <taxon>Lactobacillales</taxon>
        <taxon>Lactobacillaceae</taxon>
        <taxon>Philodulcilactobacillus</taxon>
    </lineage>
</organism>